<keyword evidence="1" id="KW-0378">Hydrolase</keyword>
<evidence type="ECO:0000256" key="3">
    <source>
        <dbReference type="SAM" id="Phobius"/>
    </source>
</evidence>
<proteinExistence type="predicted"/>
<sequence length="257" mass="28535">MPSEITTFVKISLQQVISFSKEMRVILLIFIFLFSCALLFLNWGALQDIFNYKTIYGNAFQTFKETHLRNAAKTVRVPETNLVPAAEAETEQNKVLPPPTAQNDQPPATNYQQTTKLDALLIPGLGVSAPLLMAESSREDYMQKLLKKGVVAFPGSTMSNGGGVAIILGHSAPPGWPKRNYDWVFSDLNDLENGDEIIIMLNGRILRYAVTKKFFLKKGQEIPIENSSASSSTIILLTCWPPGVDYQRIAVQAELKP</sequence>
<keyword evidence="3" id="KW-1133">Transmembrane helix</keyword>
<evidence type="ECO:0000256" key="1">
    <source>
        <dbReference type="ARBA" id="ARBA00022801"/>
    </source>
</evidence>
<feature type="transmembrane region" description="Helical" evidence="3">
    <location>
        <begin position="25"/>
        <end position="46"/>
    </location>
</feature>
<dbReference type="SUPFAM" id="SSF63817">
    <property type="entry name" value="Sortase"/>
    <property type="match status" value="1"/>
</dbReference>
<name>A0A1G2RLG5_9BACT</name>
<evidence type="ECO:0000313" key="4">
    <source>
        <dbReference type="EMBL" id="OHA73705.1"/>
    </source>
</evidence>
<protein>
    <recommendedName>
        <fullName evidence="6">Sortase</fullName>
    </recommendedName>
</protein>
<dbReference type="Gene3D" id="2.40.260.10">
    <property type="entry name" value="Sortase"/>
    <property type="match status" value="1"/>
</dbReference>
<dbReference type="InterPro" id="IPR023365">
    <property type="entry name" value="Sortase_dom-sf"/>
</dbReference>
<reference evidence="4 5" key="1">
    <citation type="journal article" date="2016" name="Nat. Commun.">
        <title>Thousands of microbial genomes shed light on interconnected biogeochemical processes in an aquifer system.</title>
        <authorList>
            <person name="Anantharaman K."/>
            <person name="Brown C.T."/>
            <person name="Hug L.A."/>
            <person name="Sharon I."/>
            <person name="Castelle C.J."/>
            <person name="Probst A.J."/>
            <person name="Thomas B.C."/>
            <person name="Singh A."/>
            <person name="Wilkins M.J."/>
            <person name="Karaoz U."/>
            <person name="Brodie E.L."/>
            <person name="Williams K.H."/>
            <person name="Hubbard S.S."/>
            <person name="Banfield J.F."/>
        </authorList>
    </citation>
    <scope>NUCLEOTIDE SEQUENCE [LARGE SCALE GENOMIC DNA]</scope>
</reference>
<dbReference type="Proteomes" id="UP000177081">
    <property type="component" value="Unassembled WGS sequence"/>
</dbReference>
<evidence type="ECO:0008006" key="6">
    <source>
        <dbReference type="Google" id="ProtNLM"/>
    </source>
</evidence>
<dbReference type="CDD" id="cd00004">
    <property type="entry name" value="Sortase"/>
    <property type="match status" value="1"/>
</dbReference>
<keyword evidence="3" id="KW-0812">Transmembrane</keyword>
<evidence type="ECO:0000313" key="5">
    <source>
        <dbReference type="Proteomes" id="UP000177081"/>
    </source>
</evidence>
<dbReference type="Pfam" id="PF04203">
    <property type="entry name" value="Sortase"/>
    <property type="match status" value="1"/>
</dbReference>
<dbReference type="EMBL" id="MHUI01000042">
    <property type="protein sequence ID" value="OHA73705.1"/>
    <property type="molecule type" value="Genomic_DNA"/>
</dbReference>
<organism evidence="4 5">
    <name type="scientific">Candidatus Wildermuthbacteria bacterium RIFCSPLOWO2_01_FULL_48_35</name>
    <dbReference type="NCBI Taxonomy" id="1802463"/>
    <lineage>
        <taxon>Bacteria</taxon>
        <taxon>Candidatus Wildermuthiibacteriota</taxon>
    </lineage>
</organism>
<accession>A0A1G2RLG5</accession>
<comment type="caution">
    <text evidence="4">The sequence shown here is derived from an EMBL/GenBank/DDBJ whole genome shotgun (WGS) entry which is preliminary data.</text>
</comment>
<dbReference type="AlphaFoldDB" id="A0A1G2RLG5"/>
<gene>
    <name evidence="4" type="ORF">A3A32_01035</name>
</gene>
<dbReference type="GO" id="GO:0016787">
    <property type="term" value="F:hydrolase activity"/>
    <property type="evidence" value="ECO:0007669"/>
    <property type="project" value="UniProtKB-KW"/>
</dbReference>
<evidence type="ECO:0000256" key="2">
    <source>
        <dbReference type="SAM" id="MobiDB-lite"/>
    </source>
</evidence>
<keyword evidence="3" id="KW-0472">Membrane</keyword>
<feature type="region of interest" description="Disordered" evidence="2">
    <location>
        <begin position="87"/>
        <end position="109"/>
    </location>
</feature>
<dbReference type="InterPro" id="IPR005754">
    <property type="entry name" value="Sortase"/>
</dbReference>